<reference evidence="7" key="1">
    <citation type="journal article" date="2006" name="J. Mol. Biol.">
        <title>A tertiary plastid uses genes from two endosymbionts.</title>
        <authorList>
            <person name="Patron N.J."/>
            <person name="Waller R.F."/>
            <person name="Keeling P.J."/>
        </authorList>
    </citation>
    <scope>NUCLEOTIDE SEQUENCE</scope>
    <source>
        <strain evidence="7">9651</strain>
    </source>
</reference>
<protein>
    <submittedName>
        <fullName evidence="7">Chloroplast light harvesting protein isoform 1</fullName>
    </submittedName>
</protein>
<feature type="binding site" evidence="5">
    <location>
        <position position="89"/>
    </location>
    <ligand>
        <name>chlorophyll a</name>
        <dbReference type="ChEBI" id="CHEBI:58416"/>
        <label>1</label>
    </ligand>
</feature>
<proteinExistence type="evidence at transcript level"/>
<evidence type="ECO:0000256" key="4">
    <source>
        <dbReference type="ARBA" id="ARBA00022640"/>
    </source>
</evidence>
<evidence type="ECO:0000256" key="5">
    <source>
        <dbReference type="PIRSR" id="PIRSR601344-1"/>
    </source>
</evidence>
<accession>Q2IA41</accession>
<feature type="binding site" evidence="5">
    <location>
        <position position="104"/>
    </location>
    <ligand>
        <name>chlorophyll a</name>
        <dbReference type="ChEBI" id="CHEBI:58416"/>
        <label>1</label>
    </ligand>
</feature>
<dbReference type="GO" id="GO:0009765">
    <property type="term" value="P:photosynthesis, light harvesting"/>
    <property type="evidence" value="ECO:0007669"/>
    <property type="project" value="InterPro"/>
</dbReference>
<dbReference type="InterPro" id="IPR001344">
    <property type="entry name" value="Chloro_AB-bd_pln"/>
</dbReference>
<feature type="binding site" evidence="5">
    <location>
        <position position="231"/>
    </location>
    <ligand>
        <name>chlorophyll a</name>
        <dbReference type="ChEBI" id="CHEBI:58416"/>
        <label>1</label>
    </ligand>
</feature>
<feature type="binding site" evidence="5">
    <location>
        <position position="214"/>
    </location>
    <ligand>
        <name>chlorophyll a</name>
        <dbReference type="ChEBI" id="CHEBI:58416"/>
        <label>1</label>
    </ligand>
</feature>
<feature type="binding site" description="axial binding residue" evidence="5">
    <location>
        <position position="109"/>
    </location>
    <ligand>
        <name>chlorophyll b</name>
        <dbReference type="ChEBI" id="CHEBI:61721"/>
        <label>1</label>
    </ligand>
    <ligandPart>
        <name>Mg</name>
        <dbReference type="ChEBI" id="CHEBI:25107"/>
    </ligandPart>
</feature>
<dbReference type="AlphaFoldDB" id="Q2IA41"/>
<name>Q2IA41_KARVE</name>
<feature type="binding site" evidence="5">
    <location>
        <position position="107"/>
    </location>
    <ligand>
        <name>chlorophyll b</name>
        <dbReference type="ChEBI" id="CHEBI:61721"/>
        <label>2</label>
    </ligand>
</feature>
<feature type="chain" id="PRO_5004209889" evidence="6">
    <location>
        <begin position="18"/>
        <end position="290"/>
    </location>
</feature>
<dbReference type="SUPFAM" id="SSF103511">
    <property type="entry name" value="Chlorophyll a-b binding protein"/>
    <property type="match status" value="1"/>
</dbReference>
<keyword evidence="2" id="KW-0150">Chloroplast</keyword>
<keyword evidence="4" id="KW-0934">Plastid</keyword>
<dbReference type="PANTHER" id="PTHR21649">
    <property type="entry name" value="CHLOROPHYLL A/B BINDING PROTEIN"/>
    <property type="match status" value="1"/>
</dbReference>
<evidence type="ECO:0000256" key="6">
    <source>
        <dbReference type="SAM" id="SignalP"/>
    </source>
</evidence>
<keyword evidence="3" id="KW-0602">Photosynthesis</keyword>
<evidence type="ECO:0000256" key="2">
    <source>
        <dbReference type="ARBA" id="ARBA00022528"/>
    </source>
</evidence>
<feature type="binding site" description="axial binding residue" evidence="5">
    <location>
        <position position="217"/>
    </location>
    <ligand>
        <name>chlorophyll a</name>
        <dbReference type="ChEBI" id="CHEBI:58416"/>
        <label>3</label>
    </ligand>
    <ligandPart>
        <name>Mg</name>
        <dbReference type="ChEBI" id="CHEBI:25107"/>
    </ligandPart>
</feature>
<feature type="binding site" evidence="5">
    <location>
        <position position="219"/>
    </location>
    <ligand>
        <name>chlorophyll a</name>
        <dbReference type="ChEBI" id="CHEBI:58416"/>
        <label>1</label>
    </ligand>
</feature>
<dbReference type="GO" id="GO:0009507">
    <property type="term" value="C:chloroplast"/>
    <property type="evidence" value="ECO:0007669"/>
    <property type="project" value="UniProtKB-SubCell"/>
</dbReference>
<evidence type="ECO:0000256" key="1">
    <source>
        <dbReference type="ARBA" id="ARBA00004229"/>
    </source>
</evidence>
<feature type="binding site" evidence="5">
    <location>
        <position position="213"/>
    </location>
    <ligand>
        <name>chlorophyll a</name>
        <dbReference type="ChEBI" id="CHEBI:58416"/>
        <label>1</label>
    </ligand>
</feature>
<keyword evidence="5" id="KW-0148">Chlorophyll</keyword>
<organism evidence="7">
    <name type="scientific">Karlodinium veneficum</name>
    <name type="common">Dinoflagellate</name>
    <name type="synonym">Karlodinium micrum</name>
    <dbReference type="NCBI Taxonomy" id="407301"/>
    <lineage>
        <taxon>Eukaryota</taxon>
        <taxon>Sar</taxon>
        <taxon>Alveolata</taxon>
        <taxon>Dinophyceae</taxon>
        <taxon>Gymnodiniales</taxon>
        <taxon>Kareniaceae</taxon>
        <taxon>Karlodinium</taxon>
    </lineage>
</organism>
<dbReference type="GO" id="GO:0016168">
    <property type="term" value="F:chlorophyll binding"/>
    <property type="evidence" value="ECO:0007669"/>
    <property type="project" value="UniProtKB-KW"/>
</dbReference>
<dbReference type="InterPro" id="IPR022796">
    <property type="entry name" value="Chloroa_b-bind"/>
</dbReference>
<keyword evidence="5" id="KW-0157">Chromophore</keyword>
<feature type="signal peptide" evidence="6">
    <location>
        <begin position="1"/>
        <end position="17"/>
    </location>
</feature>
<evidence type="ECO:0000256" key="3">
    <source>
        <dbReference type="ARBA" id="ARBA00022531"/>
    </source>
</evidence>
<dbReference type="Pfam" id="PF00504">
    <property type="entry name" value="Chloroa_b-bind"/>
    <property type="match status" value="1"/>
</dbReference>
<dbReference type="GO" id="GO:0016020">
    <property type="term" value="C:membrane"/>
    <property type="evidence" value="ECO:0007669"/>
    <property type="project" value="InterPro"/>
</dbReference>
<comment type="subcellular location">
    <subcellularLocation>
        <location evidence="1">Plastid</location>
        <location evidence="1">Chloroplast</location>
    </subcellularLocation>
</comment>
<evidence type="ECO:0000313" key="7">
    <source>
        <dbReference type="EMBL" id="ABA55554.1"/>
    </source>
</evidence>
<sequence length="290" mass="31747">MYTVALVLACLSSTAYSQNAQTIETAHDANSKNLLASLLFAKSSVPNSRVKLARASANPSMATAPSSSPIADWAGVTAPLGFFDPVGFSNDISEGRQRFYREVELKHGRLAMLAALGMLVAEQFHPLFGGEIDVPAILAFRETLQLEARSKFIYIAVLFSIFIPEVFSVFTFNSPAGGEPWSIREDHEPGNLGFDPLGLKPKDTSEFKEMQTKELNNGRLAMLGAAGMIAQELVKTDKIFDNFADPLPRELAELLLFYLSRVSDCALCLGSVCRRFKLGAHYFCNAIRVP</sequence>
<dbReference type="Gene3D" id="1.10.3460.10">
    <property type="entry name" value="Chlorophyll a/b binding protein domain"/>
    <property type="match status" value="1"/>
</dbReference>
<keyword evidence="6" id="KW-0732">Signal</keyword>
<dbReference type="EMBL" id="DQ118610">
    <property type="protein sequence ID" value="ABA55554.1"/>
    <property type="molecule type" value="mRNA"/>
</dbReference>